<evidence type="ECO:0008006" key="3">
    <source>
        <dbReference type="Google" id="ProtNLM"/>
    </source>
</evidence>
<reference evidence="2" key="1">
    <citation type="journal article" date="2019" name="Int. J. Syst. Evol. Microbiol.">
        <title>The Global Catalogue of Microorganisms (GCM) 10K type strain sequencing project: providing services to taxonomists for standard genome sequencing and annotation.</title>
        <authorList>
            <consortium name="The Broad Institute Genomics Platform"/>
            <consortium name="The Broad Institute Genome Sequencing Center for Infectious Disease"/>
            <person name="Wu L."/>
            <person name="Ma J."/>
        </authorList>
    </citation>
    <scope>NUCLEOTIDE SEQUENCE [LARGE SCALE GENOMIC DNA]</scope>
    <source>
        <strain evidence="2">NBRC 111756</strain>
    </source>
</reference>
<dbReference type="EMBL" id="JBHSWE010000001">
    <property type="protein sequence ID" value="MFC6673290.1"/>
    <property type="molecule type" value="Genomic_DNA"/>
</dbReference>
<gene>
    <name evidence="1" type="ORF">ACFQDL_26780</name>
</gene>
<dbReference type="Proteomes" id="UP001596422">
    <property type="component" value="Unassembled WGS sequence"/>
</dbReference>
<accession>A0ABW2A792</accession>
<dbReference type="PROSITE" id="PS51318">
    <property type="entry name" value="TAT"/>
    <property type="match status" value="1"/>
</dbReference>
<keyword evidence="2" id="KW-1185">Reference proteome</keyword>
<sequence>MPYSSRPQASAEYRGIGRRRLLLGSALGTASVLLGRTDPSFASELPLRIGFVGPFTGPAQDTGLEIRRGC</sequence>
<protein>
    <recommendedName>
        <fullName evidence="3">Leucine-binding protein domain-containing protein</fullName>
    </recommendedName>
</protein>
<name>A0ABW2A792_9GAMM</name>
<evidence type="ECO:0000313" key="1">
    <source>
        <dbReference type="EMBL" id="MFC6673290.1"/>
    </source>
</evidence>
<dbReference type="RefSeq" id="WP_379911661.1">
    <property type="nucleotide sequence ID" value="NZ_JBHSWE010000001.1"/>
</dbReference>
<proteinExistence type="predicted"/>
<comment type="caution">
    <text evidence="1">The sequence shown here is derived from an EMBL/GenBank/DDBJ whole genome shotgun (WGS) entry which is preliminary data.</text>
</comment>
<evidence type="ECO:0000313" key="2">
    <source>
        <dbReference type="Proteomes" id="UP001596422"/>
    </source>
</evidence>
<organism evidence="1 2">
    <name type="scientific">Marinobacterium aestuariivivens</name>
    <dbReference type="NCBI Taxonomy" id="1698799"/>
    <lineage>
        <taxon>Bacteria</taxon>
        <taxon>Pseudomonadati</taxon>
        <taxon>Pseudomonadota</taxon>
        <taxon>Gammaproteobacteria</taxon>
        <taxon>Oceanospirillales</taxon>
        <taxon>Oceanospirillaceae</taxon>
        <taxon>Marinobacterium</taxon>
    </lineage>
</organism>
<dbReference type="InterPro" id="IPR006311">
    <property type="entry name" value="TAT_signal"/>
</dbReference>